<evidence type="ECO:0000313" key="3">
    <source>
        <dbReference type="Proteomes" id="UP000216840"/>
    </source>
</evidence>
<comment type="caution">
    <text evidence="2">The sequence shown here is derived from an EMBL/GenBank/DDBJ whole genome shotgun (WGS) entry which is preliminary data.</text>
</comment>
<name>A0A265UZE1_9FLAO</name>
<organism evidence="2 3">
    <name type="scientific">Winogradskyella aurantia</name>
    <dbReference type="NCBI Taxonomy" id="1915063"/>
    <lineage>
        <taxon>Bacteria</taxon>
        <taxon>Pseudomonadati</taxon>
        <taxon>Bacteroidota</taxon>
        <taxon>Flavobacteriia</taxon>
        <taxon>Flavobacteriales</taxon>
        <taxon>Flavobacteriaceae</taxon>
        <taxon>Winogradskyella</taxon>
    </lineage>
</organism>
<evidence type="ECO:0000256" key="1">
    <source>
        <dbReference type="SAM" id="Phobius"/>
    </source>
</evidence>
<protein>
    <recommendedName>
        <fullName evidence="4">DUF2975 domain-containing protein</fullName>
    </recommendedName>
</protein>
<accession>A0A265UZE1</accession>
<feature type="transmembrane region" description="Helical" evidence="1">
    <location>
        <begin position="100"/>
        <end position="125"/>
    </location>
</feature>
<reference evidence="2 3" key="1">
    <citation type="submission" date="2017-05" db="EMBL/GenBank/DDBJ databases">
        <title>The draft genome sequence of Idiomarina salinarum WNB302.</title>
        <authorList>
            <person name="Sun Y."/>
            <person name="Chen B."/>
            <person name="Du Z."/>
        </authorList>
    </citation>
    <scope>NUCLEOTIDE SEQUENCE [LARGE SCALE GENOMIC DNA]</scope>
    <source>
        <strain evidence="2 3">WNB302</strain>
    </source>
</reference>
<feature type="transmembrane region" description="Helical" evidence="1">
    <location>
        <begin position="131"/>
        <end position="151"/>
    </location>
</feature>
<evidence type="ECO:0000313" key="2">
    <source>
        <dbReference type="EMBL" id="OZV70684.1"/>
    </source>
</evidence>
<dbReference type="RefSeq" id="WP_094966759.1">
    <property type="nucleotide sequence ID" value="NZ_NGJN01000001.1"/>
</dbReference>
<dbReference type="AlphaFoldDB" id="A0A265UZE1"/>
<keyword evidence="3" id="KW-1185">Reference proteome</keyword>
<dbReference type="OrthoDB" id="1448668at2"/>
<keyword evidence="1" id="KW-0812">Transmembrane</keyword>
<gene>
    <name evidence="2" type="ORF">CA834_00795</name>
</gene>
<evidence type="ECO:0008006" key="4">
    <source>
        <dbReference type="Google" id="ProtNLM"/>
    </source>
</evidence>
<proteinExistence type="predicted"/>
<dbReference type="Pfam" id="PF11188">
    <property type="entry name" value="DUF2975"/>
    <property type="match status" value="1"/>
</dbReference>
<dbReference type="EMBL" id="NGJN01000001">
    <property type="protein sequence ID" value="OZV70684.1"/>
    <property type="molecule type" value="Genomic_DNA"/>
</dbReference>
<keyword evidence="1" id="KW-1133">Transmembrane helix</keyword>
<feature type="transmembrane region" description="Helical" evidence="1">
    <location>
        <begin position="56"/>
        <end position="79"/>
    </location>
</feature>
<feature type="transmembrane region" description="Helical" evidence="1">
    <location>
        <begin position="12"/>
        <end position="36"/>
    </location>
</feature>
<dbReference type="Proteomes" id="UP000216840">
    <property type="component" value="Unassembled WGS sequence"/>
</dbReference>
<sequence length="169" mass="19348">MRKLVILKSLVDFIWIVTCIPGIPLLLFFMVFVFINPDSVNFVIDTGVSKTEASTLQVQLIALVLVVLCFIGIYCLYLFRKTLRYFQQVKPFHEDVIANFYKIGYLLSGIGISALMVFFLARLFVDNKFRIQLGISSYLLIVCLGLFFMVLSEVFKVAKHAKEENELTV</sequence>
<dbReference type="InterPro" id="IPR021354">
    <property type="entry name" value="DUF2975"/>
</dbReference>
<keyword evidence="1" id="KW-0472">Membrane</keyword>